<evidence type="ECO:0000256" key="3">
    <source>
        <dbReference type="ARBA" id="ARBA00022448"/>
    </source>
</evidence>
<dbReference type="PROSITE" id="PS50920">
    <property type="entry name" value="SOLCAR"/>
    <property type="match status" value="3"/>
</dbReference>
<evidence type="ECO:0000256" key="7">
    <source>
        <dbReference type="PROSITE-ProRule" id="PRU00282"/>
    </source>
</evidence>
<dbReference type="SUPFAM" id="SSF103506">
    <property type="entry name" value="Mitochondrial carrier"/>
    <property type="match status" value="1"/>
</dbReference>
<keyword evidence="3 8" id="KW-0813">Transport</keyword>
<comment type="subcellular location">
    <subcellularLocation>
        <location evidence="1">Membrane</location>
        <topology evidence="1">Multi-pass membrane protein</topology>
    </subcellularLocation>
</comment>
<protein>
    <submittedName>
        <fullName evidence="11">Solute carrier family 25 member 44 isoform X1</fullName>
    </submittedName>
</protein>
<dbReference type="PANTHER" id="PTHR46314:SF2">
    <property type="entry name" value="SOLUTE CARRIER FAMILY 25 MEMBER 44"/>
    <property type="match status" value="1"/>
</dbReference>
<dbReference type="GO" id="GO:0005739">
    <property type="term" value="C:mitochondrion"/>
    <property type="evidence" value="ECO:0007669"/>
    <property type="project" value="InterPro"/>
</dbReference>
<dbReference type="AlphaFoldDB" id="A0AAJ6QPR7"/>
<evidence type="ECO:0000256" key="9">
    <source>
        <dbReference type="SAM" id="Phobius"/>
    </source>
</evidence>
<reference evidence="11" key="1">
    <citation type="submission" date="2025-08" db="UniProtKB">
        <authorList>
            <consortium name="RefSeq"/>
        </authorList>
    </citation>
    <scope>IDENTIFICATION</scope>
</reference>
<keyword evidence="10" id="KW-1185">Reference proteome</keyword>
<keyword evidence="5" id="KW-0677">Repeat</keyword>
<dbReference type="InterPro" id="IPR018108">
    <property type="entry name" value="MCP_transmembrane"/>
</dbReference>
<dbReference type="GeneID" id="100908441"/>
<dbReference type="PRINTS" id="PR00926">
    <property type="entry name" value="MITOCARRIER"/>
</dbReference>
<dbReference type="InterPro" id="IPR023395">
    <property type="entry name" value="MCP_dom_sf"/>
</dbReference>
<dbReference type="Proteomes" id="UP000694867">
    <property type="component" value="Unplaced"/>
</dbReference>
<dbReference type="Pfam" id="PF00153">
    <property type="entry name" value="Mito_carr"/>
    <property type="match status" value="3"/>
</dbReference>
<evidence type="ECO:0000313" key="11">
    <source>
        <dbReference type="RefSeq" id="XP_003739758.1"/>
    </source>
</evidence>
<accession>A0AAJ6QPR7</accession>
<dbReference type="KEGG" id="goe:100908441"/>
<evidence type="ECO:0000256" key="6">
    <source>
        <dbReference type="ARBA" id="ARBA00023136"/>
    </source>
</evidence>
<dbReference type="GO" id="GO:0015658">
    <property type="term" value="F:branched-chain amino acid transmembrane transporter activity"/>
    <property type="evidence" value="ECO:0007669"/>
    <property type="project" value="InterPro"/>
</dbReference>
<proteinExistence type="inferred from homology"/>
<keyword evidence="6 7" id="KW-0472">Membrane</keyword>
<dbReference type="GO" id="GO:0009083">
    <property type="term" value="P:branched-chain amino acid catabolic process"/>
    <property type="evidence" value="ECO:0007669"/>
    <property type="project" value="InterPro"/>
</dbReference>
<feature type="repeat" description="Solcar" evidence="7">
    <location>
        <begin position="37"/>
        <end position="121"/>
    </location>
</feature>
<keyword evidence="4 7" id="KW-0812">Transmembrane</keyword>
<evidence type="ECO:0000256" key="8">
    <source>
        <dbReference type="RuleBase" id="RU000488"/>
    </source>
</evidence>
<dbReference type="GO" id="GO:0016020">
    <property type="term" value="C:membrane"/>
    <property type="evidence" value="ECO:0007669"/>
    <property type="project" value="UniProtKB-SubCell"/>
</dbReference>
<gene>
    <name evidence="11" type="primary">LOC100908441</name>
</gene>
<feature type="repeat" description="Solcar" evidence="7">
    <location>
        <begin position="129"/>
        <end position="228"/>
    </location>
</feature>
<evidence type="ECO:0000256" key="5">
    <source>
        <dbReference type="ARBA" id="ARBA00022737"/>
    </source>
</evidence>
<dbReference type="Gene3D" id="1.50.40.10">
    <property type="entry name" value="Mitochondrial carrier domain"/>
    <property type="match status" value="2"/>
</dbReference>
<dbReference type="InterPro" id="IPR042164">
    <property type="entry name" value="SLC25A44"/>
</dbReference>
<evidence type="ECO:0000256" key="1">
    <source>
        <dbReference type="ARBA" id="ARBA00004141"/>
    </source>
</evidence>
<evidence type="ECO:0000256" key="4">
    <source>
        <dbReference type="ARBA" id="ARBA00022692"/>
    </source>
</evidence>
<dbReference type="RefSeq" id="XP_003739758.1">
    <property type="nucleotide sequence ID" value="XM_003739710.2"/>
</dbReference>
<dbReference type="PANTHER" id="PTHR46314">
    <property type="entry name" value="SOLUTE CARRIER FAMILY 25 MEMBER 44"/>
    <property type="match status" value="1"/>
</dbReference>
<comment type="similarity">
    <text evidence="2 8">Belongs to the mitochondrial carrier (TC 2.A.29) family.</text>
</comment>
<keyword evidence="9" id="KW-1133">Transmembrane helix</keyword>
<feature type="transmembrane region" description="Helical" evidence="9">
    <location>
        <begin position="203"/>
        <end position="222"/>
    </location>
</feature>
<feature type="repeat" description="Solcar" evidence="7">
    <location>
        <begin position="238"/>
        <end position="320"/>
    </location>
</feature>
<dbReference type="InterPro" id="IPR002067">
    <property type="entry name" value="MCP"/>
</dbReference>
<organism evidence="10 11">
    <name type="scientific">Galendromus occidentalis</name>
    <name type="common">western predatory mite</name>
    <dbReference type="NCBI Taxonomy" id="34638"/>
    <lineage>
        <taxon>Eukaryota</taxon>
        <taxon>Metazoa</taxon>
        <taxon>Ecdysozoa</taxon>
        <taxon>Arthropoda</taxon>
        <taxon>Chelicerata</taxon>
        <taxon>Arachnida</taxon>
        <taxon>Acari</taxon>
        <taxon>Parasitiformes</taxon>
        <taxon>Mesostigmata</taxon>
        <taxon>Gamasina</taxon>
        <taxon>Phytoseioidea</taxon>
        <taxon>Phytoseiidae</taxon>
        <taxon>Typhlodrominae</taxon>
        <taxon>Galendromus</taxon>
    </lineage>
</organism>
<evidence type="ECO:0000313" key="10">
    <source>
        <dbReference type="Proteomes" id="UP000694867"/>
    </source>
</evidence>
<evidence type="ECO:0000256" key="2">
    <source>
        <dbReference type="ARBA" id="ARBA00006375"/>
    </source>
</evidence>
<name>A0AAJ6QPR7_9ACAR</name>
<sequence>MSLYNCSRYVASKNVGASGKMEPLEAPGVITIEWEMLDKPRFVTFSVFNSLILRCLVYPLTVVKTRLQVQSAYNYNGTCDALSKILKVEGFKSLYRGFWINSMQIFSGIGYIITYEKVRDSLHQRGVSDLRVKGLIGGGVSSLVGQTLITPFDVVSQHIMVLGRNGINPLNLPADVLQSRLRTFSRVCSEVYRRDGPIGFYRGYFASLIAYVPGSAFWWAFYPVYQEALISLSPPWTPLLAVQCMAGPLSGVTTCVFTNPADIVRARIQVQRLDSWTRALRYVWRTEGLRIFTIGLSARMLQSSISSFLLVSGYESLKRLSVSEEYKHRIRW</sequence>